<protein>
    <submittedName>
        <fullName evidence="6">Agmatinase</fullName>
    </submittedName>
</protein>
<dbReference type="STRING" id="1917485.BOO69_10055"/>
<dbReference type="Proteomes" id="UP000181897">
    <property type="component" value="Chromosome"/>
</dbReference>
<feature type="binding site" evidence="4">
    <location>
        <position position="152"/>
    </location>
    <ligand>
        <name>Mn(2+)</name>
        <dbReference type="ChEBI" id="CHEBI:29035"/>
        <label>1</label>
    </ligand>
</feature>
<dbReference type="PIRSF" id="PIRSF036979">
    <property type="entry name" value="Arginase"/>
    <property type="match status" value="1"/>
</dbReference>
<dbReference type="RefSeq" id="WP_071972053.1">
    <property type="nucleotide sequence ID" value="NZ_CP018076.1"/>
</dbReference>
<accession>A0A1J0WHA7</accession>
<dbReference type="PRINTS" id="PR00116">
    <property type="entry name" value="ARGINASE"/>
</dbReference>
<sequence length="315" mass="33826">MSDKNQPISGNDLARFSGPNTFMRLPAVNDLAGLDVAVLGVPMDIGTSWRSGTRFGPKQVRSESAMLRPYNLATGAAPFDSLQVADIGDLAINTFSLKDSLRIIAESYDAILKYDVMPLAIGGDHAITLPILRAMARRHGPVALIHVDAHADVNDEMFGERETHGTVFRRALEEGLINPSKVYQIGLRGTGYGADDFTEAAGWGFQQFPAHELWGRSLSTLGGEIRRDIGDLPTYVTYDIDSLDPAFAPGTGTPEIGGLTTMQALQLIRELKGLNIVGADLVEVSPPYDTSGNTALTGANILYELLCVLPGVATR</sequence>
<keyword evidence="7" id="KW-1185">Reference proteome</keyword>
<feature type="binding site" evidence="4">
    <location>
        <position position="239"/>
    </location>
    <ligand>
        <name>Mn(2+)</name>
        <dbReference type="ChEBI" id="CHEBI:29035"/>
        <label>1</label>
    </ligand>
</feature>
<dbReference type="GO" id="GO:0046872">
    <property type="term" value="F:metal ion binding"/>
    <property type="evidence" value="ECO:0007669"/>
    <property type="project" value="UniProtKB-KW"/>
</dbReference>
<dbReference type="PROSITE" id="PS51409">
    <property type="entry name" value="ARGINASE_2"/>
    <property type="match status" value="1"/>
</dbReference>
<evidence type="ECO:0000256" key="3">
    <source>
        <dbReference type="ARBA" id="ARBA00022801"/>
    </source>
</evidence>
<feature type="binding site" evidence="4">
    <location>
        <position position="125"/>
    </location>
    <ligand>
        <name>Mn(2+)</name>
        <dbReference type="ChEBI" id="CHEBI:29035"/>
        <label>1</label>
    </ligand>
</feature>
<reference evidence="6 7" key="1">
    <citation type="submission" date="2016-11" db="EMBL/GenBank/DDBJ databases">
        <title>Complete genome sequence of Sulfitobacter sp. AM1-D1, a toxic bacteria associated with marine dinoflagellate Alexandrium minutum in East China Sea.</title>
        <authorList>
            <person name="Yang Q."/>
            <person name="Zhang X."/>
            <person name="Tian X."/>
        </authorList>
    </citation>
    <scope>NUCLEOTIDE SEQUENCE [LARGE SCALE GENOMIC DNA]</scope>
    <source>
        <strain evidence="6 7">AM1-D1</strain>
    </source>
</reference>
<proteinExistence type="inferred from homology"/>
<dbReference type="InterPro" id="IPR023696">
    <property type="entry name" value="Ureohydrolase_dom_sf"/>
</dbReference>
<dbReference type="CDD" id="cd11592">
    <property type="entry name" value="Agmatinase_PAH"/>
    <property type="match status" value="1"/>
</dbReference>
<dbReference type="InterPro" id="IPR020855">
    <property type="entry name" value="Ureohydrolase_Mn_BS"/>
</dbReference>
<feature type="binding site" evidence="4">
    <location>
        <position position="148"/>
    </location>
    <ligand>
        <name>Mn(2+)</name>
        <dbReference type="ChEBI" id="CHEBI:29035"/>
        <label>1</label>
    </ligand>
</feature>
<dbReference type="AlphaFoldDB" id="A0A1J0WHA7"/>
<feature type="binding site" evidence="4">
    <location>
        <position position="241"/>
    </location>
    <ligand>
        <name>Mn(2+)</name>
        <dbReference type="ChEBI" id="CHEBI:29035"/>
        <label>1</label>
    </ligand>
</feature>
<dbReference type="SUPFAM" id="SSF52768">
    <property type="entry name" value="Arginase/deacetylase"/>
    <property type="match status" value="1"/>
</dbReference>
<keyword evidence="2 4" id="KW-0479">Metal-binding</keyword>
<feature type="binding site" evidence="4">
    <location>
        <position position="150"/>
    </location>
    <ligand>
        <name>Mn(2+)</name>
        <dbReference type="ChEBI" id="CHEBI:29035"/>
        <label>1</label>
    </ligand>
</feature>
<dbReference type="NCBIfam" id="NF002564">
    <property type="entry name" value="PRK02190.1"/>
    <property type="match status" value="1"/>
</dbReference>
<dbReference type="KEGG" id="suam:BOO69_10055"/>
<dbReference type="GO" id="GO:0008783">
    <property type="term" value="F:agmatinase activity"/>
    <property type="evidence" value="ECO:0007669"/>
    <property type="project" value="TreeGrafter"/>
</dbReference>
<dbReference type="NCBIfam" id="TIGR01230">
    <property type="entry name" value="agmatinase"/>
    <property type="match status" value="1"/>
</dbReference>
<evidence type="ECO:0000256" key="5">
    <source>
        <dbReference type="RuleBase" id="RU003684"/>
    </source>
</evidence>
<dbReference type="Pfam" id="PF00491">
    <property type="entry name" value="Arginase"/>
    <property type="match status" value="1"/>
</dbReference>
<organism evidence="6 7">
    <name type="scientific">Sulfitobacter alexandrii</name>
    <dbReference type="NCBI Taxonomy" id="1917485"/>
    <lineage>
        <taxon>Bacteria</taxon>
        <taxon>Pseudomonadati</taxon>
        <taxon>Pseudomonadota</taxon>
        <taxon>Alphaproteobacteria</taxon>
        <taxon>Rhodobacterales</taxon>
        <taxon>Roseobacteraceae</taxon>
        <taxon>Sulfitobacter</taxon>
    </lineage>
</organism>
<evidence type="ECO:0000256" key="2">
    <source>
        <dbReference type="ARBA" id="ARBA00022723"/>
    </source>
</evidence>
<dbReference type="Gene3D" id="3.40.800.10">
    <property type="entry name" value="Ureohydrolase domain"/>
    <property type="match status" value="1"/>
</dbReference>
<dbReference type="EMBL" id="CP018076">
    <property type="protein sequence ID" value="APE43717.1"/>
    <property type="molecule type" value="Genomic_DNA"/>
</dbReference>
<keyword evidence="3 5" id="KW-0378">Hydrolase</keyword>
<comment type="cofactor">
    <cofactor evidence="4">
        <name>Mn(2+)</name>
        <dbReference type="ChEBI" id="CHEBI:29035"/>
    </cofactor>
    <text evidence="4">Binds 2 manganese ions per subunit.</text>
</comment>
<dbReference type="GO" id="GO:0033389">
    <property type="term" value="P:putrescine biosynthetic process from arginine, via agmatine"/>
    <property type="evidence" value="ECO:0007669"/>
    <property type="project" value="TreeGrafter"/>
</dbReference>
<dbReference type="PROSITE" id="PS01053">
    <property type="entry name" value="ARGINASE_1"/>
    <property type="match status" value="1"/>
</dbReference>
<name>A0A1J0WHA7_9RHOB</name>
<dbReference type="PANTHER" id="PTHR11358:SF26">
    <property type="entry name" value="GUANIDINO ACID HYDROLASE, MITOCHONDRIAL"/>
    <property type="match status" value="1"/>
</dbReference>
<evidence type="ECO:0000256" key="1">
    <source>
        <dbReference type="ARBA" id="ARBA00009227"/>
    </source>
</evidence>
<evidence type="ECO:0000313" key="6">
    <source>
        <dbReference type="EMBL" id="APE43717.1"/>
    </source>
</evidence>
<gene>
    <name evidence="6" type="ORF">BOO69_10055</name>
</gene>
<evidence type="ECO:0000256" key="4">
    <source>
        <dbReference type="PIRSR" id="PIRSR036979-1"/>
    </source>
</evidence>
<comment type="similarity">
    <text evidence="1">Belongs to the arginase family. Agmatinase subfamily.</text>
</comment>
<dbReference type="PANTHER" id="PTHR11358">
    <property type="entry name" value="ARGINASE/AGMATINASE"/>
    <property type="match status" value="1"/>
</dbReference>
<dbReference type="InterPro" id="IPR006035">
    <property type="entry name" value="Ureohydrolase"/>
</dbReference>
<keyword evidence="4" id="KW-0464">Manganese</keyword>
<dbReference type="OrthoDB" id="9788689at2"/>
<dbReference type="InterPro" id="IPR005925">
    <property type="entry name" value="Agmatinase-rel"/>
</dbReference>
<evidence type="ECO:0000313" key="7">
    <source>
        <dbReference type="Proteomes" id="UP000181897"/>
    </source>
</evidence>